<dbReference type="PANTHER" id="PTHR30026:SF20">
    <property type="entry name" value="OUTER MEMBRANE PROTEIN TOLC"/>
    <property type="match status" value="1"/>
</dbReference>
<accession>G8QZR1</accession>
<dbReference type="GO" id="GO:0009279">
    <property type="term" value="C:cell outer membrane"/>
    <property type="evidence" value="ECO:0007669"/>
    <property type="project" value="UniProtKB-SubCell"/>
</dbReference>
<dbReference type="STRING" id="926562.Oweho_0487"/>
<name>G8QZR1_OWEHD</name>
<evidence type="ECO:0000313" key="8">
    <source>
        <dbReference type="Proteomes" id="UP000005631"/>
    </source>
</evidence>
<keyword evidence="3" id="KW-0812">Transmembrane</keyword>
<protein>
    <submittedName>
        <fullName evidence="7">Outer membrane protein</fullName>
    </submittedName>
</protein>
<feature type="signal peptide" evidence="6">
    <location>
        <begin position="1"/>
        <end position="18"/>
    </location>
</feature>
<organism evidence="7 8">
    <name type="scientific">Owenweeksia hongkongensis (strain DSM 17368 / CIP 108786 / JCM 12287 / NRRL B-23963 / UST20020801)</name>
    <dbReference type="NCBI Taxonomy" id="926562"/>
    <lineage>
        <taxon>Bacteria</taxon>
        <taxon>Pseudomonadati</taxon>
        <taxon>Bacteroidota</taxon>
        <taxon>Flavobacteriia</taxon>
        <taxon>Flavobacteriales</taxon>
        <taxon>Owenweeksiaceae</taxon>
        <taxon>Owenweeksia</taxon>
    </lineage>
</organism>
<dbReference type="GO" id="GO:1990281">
    <property type="term" value="C:efflux pump complex"/>
    <property type="evidence" value="ECO:0007669"/>
    <property type="project" value="TreeGrafter"/>
</dbReference>
<evidence type="ECO:0000256" key="3">
    <source>
        <dbReference type="ARBA" id="ARBA00022692"/>
    </source>
</evidence>
<evidence type="ECO:0000256" key="1">
    <source>
        <dbReference type="ARBA" id="ARBA00004442"/>
    </source>
</evidence>
<keyword evidence="2" id="KW-1134">Transmembrane beta strand</keyword>
<dbReference type="eggNOG" id="COG1538">
    <property type="taxonomic scope" value="Bacteria"/>
</dbReference>
<dbReference type="KEGG" id="oho:Oweho_0487"/>
<evidence type="ECO:0000256" key="2">
    <source>
        <dbReference type="ARBA" id="ARBA00022452"/>
    </source>
</evidence>
<evidence type="ECO:0000313" key="7">
    <source>
        <dbReference type="EMBL" id="AEV31505.1"/>
    </source>
</evidence>
<dbReference type="AlphaFoldDB" id="G8QZR1"/>
<keyword evidence="4" id="KW-0472">Membrane</keyword>
<dbReference type="InterPro" id="IPR051906">
    <property type="entry name" value="TolC-like"/>
</dbReference>
<dbReference type="GO" id="GO:0015562">
    <property type="term" value="F:efflux transmembrane transporter activity"/>
    <property type="evidence" value="ECO:0007669"/>
    <property type="project" value="InterPro"/>
</dbReference>
<dbReference type="Proteomes" id="UP000005631">
    <property type="component" value="Chromosome"/>
</dbReference>
<feature type="chain" id="PRO_5003515228" evidence="6">
    <location>
        <begin position="19"/>
        <end position="408"/>
    </location>
</feature>
<dbReference type="PANTHER" id="PTHR30026">
    <property type="entry name" value="OUTER MEMBRANE PROTEIN TOLC"/>
    <property type="match status" value="1"/>
</dbReference>
<dbReference type="GO" id="GO:0015288">
    <property type="term" value="F:porin activity"/>
    <property type="evidence" value="ECO:0007669"/>
    <property type="project" value="TreeGrafter"/>
</dbReference>
<proteinExistence type="predicted"/>
<reference evidence="7 8" key="1">
    <citation type="journal article" date="2012" name="Stand. Genomic Sci.">
        <title>Genome sequence of the orange-pigmented seawater bacterium Owenweeksia hongkongensis type strain (UST20020801(T)).</title>
        <authorList>
            <person name="Riedel T."/>
            <person name="Held B."/>
            <person name="Nolan M."/>
            <person name="Lucas S."/>
            <person name="Lapidus A."/>
            <person name="Tice H."/>
            <person name="Del Rio T.G."/>
            <person name="Cheng J.F."/>
            <person name="Han C."/>
            <person name="Tapia R."/>
            <person name="Goodwin L.A."/>
            <person name="Pitluck S."/>
            <person name="Liolios K."/>
            <person name="Mavromatis K."/>
            <person name="Pagani I."/>
            <person name="Ivanova N."/>
            <person name="Mikhailova N."/>
            <person name="Pati A."/>
            <person name="Chen A."/>
            <person name="Palaniappan K."/>
            <person name="Rohde M."/>
            <person name="Tindall B.J."/>
            <person name="Detter J.C."/>
            <person name="Goker M."/>
            <person name="Woyke T."/>
            <person name="Bristow J."/>
            <person name="Eisen J.A."/>
            <person name="Markowitz V."/>
            <person name="Hugenholtz P."/>
            <person name="Klenk H.P."/>
            <person name="Kyrpides N.C."/>
        </authorList>
    </citation>
    <scope>NUCLEOTIDE SEQUENCE</scope>
    <source>
        <strain evidence="8">DSM 17368 / JCM 12287 / NRRL B-23963</strain>
    </source>
</reference>
<dbReference type="EMBL" id="CP003156">
    <property type="protein sequence ID" value="AEV31505.1"/>
    <property type="molecule type" value="Genomic_DNA"/>
</dbReference>
<keyword evidence="8" id="KW-1185">Reference proteome</keyword>
<comment type="subcellular location">
    <subcellularLocation>
        <location evidence="1">Cell outer membrane</location>
    </subcellularLocation>
</comment>
<dbReference type="HOGENOM" id="CLU_012817_15_0_10"/>
<dbReference type="OrthoDB" id="1680428at2"/>
<dbReference type="Gene3D" id="1.20.1600.10">
    <property type="entry name" value="Outer membrane efflux proteins (OEP)"/>
    <property type="match status" value="1"/>
</dbReference>
<sequence length="408" mass="46968">MKKTWFIAFWFLTLQAGAQDPLQEYLSQAAENNLGLQAKYTAFEASLERVAQASGLPDPTLSFGYFIKPVETRVGPQRMKFSLSQMFPWFGSLSAQGDAAAAVAQANYLQFIDAREKLMSELKSDYYKLWELQKLIKLESENLEILKSYQELTTSRISSGTAKLSDAYRVQIQMEESATRLKILYDQMAPLQRVFNRQINREVDAMVTLIDTIEVSEQALVSTDSLSHPSVAKYTELQKGAEFQSKAAKKSGLPKIGLGVDYVVVDERTDMVVPDNGNDVVMPMVSISLPIWRKQYSGAIKSAEFMKKQYQLDAQNEWDLLESKRDMQFYELQQANDEMKLYSEEITLVNKTLELVITDYTNDRVEFEEVLRLQQKLIQYKKLKLMAYRKYLDKQAIMEYLNYNVNEQ</sequence>
<keyword evidence="5" id="KW-0998">Cell outer membrane</keyword>
<evidence type="ECO:0000256" key="5">
    <source>
        <dbReference type="ARBA" id="ARBA00023237"/>
    </source>
</evidence>
<evidence type="ECO:0000256" key="6">
    <source>
        <dbReference type="SAM" id="SignalP"/>
    </source>
</evidence>
<gene>
    <name evidence="7" type="ordered locus">Oweho_0487</name>
</gene>
<keyword evidence="6" id="KW-0732">Signal</keyword>
<dbReference type="SUPFAM" id="SSF56954">
    <property type="entry name" value="Outer membrane efflux proteins (OEP)"/>
    <property type="match status" value="1"/>
</dbReference>
<dbReference type="RefSeq" id="WP_014200866.1">
    <property type="nucleotide sequence ID" value="NC_016599.1"/>
</dbReference>
<evidence type="ECO:0000256" key="4">
    <source>
        <dbReference type="ARBA" id="ARBA00023136"/>
    </source>
</evidence>